<organism evidence="6 7">
    <name type="scientific">Thiogranum longum</name>
    <dbReference type="NCBI Taxonomy" id="1537524"/>
    <lineage>
        <taxon>Bacteria</taxon>
        <taxon>Pseudomonadati</taxon>
        <taxon>Pseudomonadota</taxon>
        <taxon>Gammaproteobacteria</taxon>
        <taxon>Chromatiales</taxon>
        <taxon>Ectothiorhodospiraceae</taxon>
        <taxon>Thiogranum</taxon>
    </lineage>
</organism>
<evidence type="ECO:0000313" key="6">
    <source>
        <dbReference type="EMBL" id="TCK19147.1"/>
    </source>
</evidence>
<evidence type="ECO:0000256" key="2">
    <source>
        <dbReference type="ARBA" id="ARBA00022837"/>
    </source>
</evidence>
<dbReference type="Pfam" id="PF05567">
    <property type="entry name" value="T4P_PilY1"/>
    <property type="match status" value="1"/>
</dbReference>
<dbReference type="InterPro" id="IPR036465">
    <property type="entry name" value="vWFA_dom_sf"/>
</dbReference>
<evidence type="ECO:0000256" key="4">
    <source>
        <dbReference type="SAM" id="SignalP"/>
    </source>
</evidence>
<dbReference type="EMBL" id="SMFX01000001">
    <property type="protein sequence ID" value="TCK19147.1"/>
    <property type="molecule type" value="Genomic_DNA"/>
</dbReference>
<feature type="domain" description="PilY1 beta-propeller" evidence="5">
    <location>
        <begin position="685"/>
        <end position="1041"/>
    </location>
</feature>
<dbReference type="AlphaFoldDB" id="A0A4R1HB14"/>
<gene>
    <name evidence="6" type="ORF">DFR30_2443</name>
</gene>
<dbReference type="Gene3D" id="3.40.50.410">
    <property type="entry name" value="von Willebrand factor, type A domain"/>
    <property type="match status" value="1"/>
</dbReference>
<feature type="region of interest" description="Disordered" evidence="3">
    <location>
        <begin position="381"/>
        <end position="406"/>
    </location>
</feature>
<dbReference type="GO" id="GO:0046872">
    <property type="term" value="F:metal ion binding"/>
    <property type="evidence" value="ECO:0007669"/>
    <property type="project" value="UniProtKB-KW"/>
</dbReference>
<dbReference type="Proteomes" id="UP000295707">
    <property type="component" value="Unassembled WGS sequence"/>
</dbReference>
<accession>A0A4R1HB14</accession>
<keyword evidence="1" id="KW-0479">Metal-binding</keyword>
<evidence type="ECO:0000259" key="5">
    <source>
        <dbReference type="Pfam" id="PF05567"/>
    </source>
</evidence>
<keyword evidence="4" id="KW-0732">Signal</keyword>
<name>A0A4R1HB14_9GAMM</name>
<evidence type="ECO:0000256" key="1">
    <source>
        <dbReference type="ARBA" id="ARBA00022723"/>
    </source>
</evidence>
<feature type="compositionally biased region" description="Polar residues" evidence="3">
    <location>
        <begin position="75"/>
        <end position="86"/>
    </location>
</feature>
<keyword evidence="7" id="KW-1185">Reference proteome</keyword>
<evidence type="ECO:0000313" key="7">
    <source>
        <dbReference type="Proteomes" id="UP000295707"/>
    </source>
</evidence>
<sequence>MSNTTIFKLNTLTAGIMTCLMASPTSTYGAPGNLASSPLFLQSNVEPNILFLLDDSGSMDWEAMTRDFSNGGRFTGTQPDGSSPAGSGSVKHRDSNDSGTANCNFGSGTFNGYIYGVEFGINNYGDNANDCNTADDEAWRFRNSDFNPLYFDPAKTYVPWSGVDVNGNPFIDAPVTAAPADPYNPGGETIDLTQHNSNWGGGTVRFTSDRDTDGSPDGFRYYTWTDTDGDGLFDDGEETEHLVKNESAAIQQNFANWFSYYRSRHLVAKAAYGQVIASTNAARMGLVTLHNNNNVNTAISAMNSDPASGAKRTLLDALYTFQPNSGTPLRTTLNQAGRYLACETNNFFGTCPAVAPSSGGECQQNFTVAMTDGFYNGGFDLTDNASPSASNDNEDGNGDSSWDGASYADAQGDTLADIAMHYYETDLRSTVTDDVPTVSGVDDNDAQHMVTYTIAFGVDGTLTAMPPNKTDAFAWPSPFDNTGGLRDARRIDDLRHAAWNGRGEFLSAQNPQDLITGMRSALGSISGRTGSSASVAFNSGSLSTNSEIYLALFNSEKWSGDLFAFSLDPVTGDISNSITWSAATQLDARNITSNPRVILTYGDTDNNNVADEGVALNWGNLTSSQKNDFRTNSSGTLDSESTGMARLGYIRGDRNCEPASPGTCNYNTVAPAFSTKSLRERNSRLGDIMHSGPVFAGRPESGWPDIAPFPTTSGNTYSEFQTSQASRQGVIYVGGNDGMLHAFNQADGEEILAYVPGQLYSTNAAEGLHYLTDPNYTHSYYVDQTPSIADAYIKTTPTDSVSWKTVLVGSLRGGGRGMFALDVTNPSTFSESSNTPQNIVMWEFNNTDEPDLGYTFSRPSIVPLEGSGGTVVWAAIFGNGYNDTGDGEAKLFVLFLEGGLDGTWTVGTDYLEITTGVGDTSNRNGLATPAVIDSDSDGFADRVYAGDLNGNMWAFDLSGANTTNWKSAYKAGANPAPLFIAGSNQQITTTPVIVRNENQPTSATNKPNTLVIFGTGQYLTTADITTTDTQSMYGIWDSGTDSLGRSDLVEQTISTGISSESVVGRTLTDAPVDYTGSDYGWYMDLPTTGERSITDPVIRGDLVFFNTTIPDANPCNFGGTGWLMVAKWLNGGRPDAAAFDLNGDGTLDNLDEIGSVGAAGIQVDGLPTAPSNLGNKRYVATTETTGGDSIGVTDIEKVDGPNTGRLSWEEVEL</sequence>
<feature type="region of interest" description="Disordered" evidence="3">
    <location>
        <begin position="69"/>
        <end position="98"/>
    </location>
</feature>
<dbReference type="RefSeq" id="WP_132973553.1">
    <property type="nucleotide sequence ID" value="NZ_SMFX01000001.1"/>
</dbReference>
<feature type="signal peptide" evidence="4">
    <location>
        <begin position="1"/>
        <end position="29"/>
    </location>
</feature>
<feature type="chain" id="PRO_5020387593" evidence="4">
    <location>
        <begin position="30"/>
        <end position="1213"/>
    </location>
</feature>
<comment type="caution">
    <text evidence="6">The sequence shown here is derived from an EMBL/GenBank/DDBJ whole genome shotgun (WGS) entry which is preliminary data.</text>
</comment>
<dbReference type="OrthoDB" id="7156875at2"/>
<protein>
    <submittedName>
        <fullName evidence="6">Type IV pilus assembly protein PilY1</fullName>
    </submittedName>
</protein>
<reference evidence="6 7" key="1">
    <citation type="submission" date="2019-03" db="EMBL/GenBank/DDBJ databases">
        <title>Genomic Encyclopedia of Type Strains, Phase IV (KMG-IV): sequencing the most valuable type-strain genomes for metagenomic binning, comparative biology and taxonomic classification.</title>
        <authorList>
            <person name="Goeker M."/>
        </authorList>
    </citation>
    <scope>NUCLEOTIDE SEQUENCE [LARGE SCALE GENOMIC DNA]</scope>
    <source>
        <strain evidence="6 7">DSM 19610</strain>
    </source>
</reference>
<dbReference type="InterPro" id="IPR008707">
    <property type="entry name" value="B-propeller_PilY1"/>
</dbReference>
<evidence type="ECO:0000256" key="3">
    <source>
        <dbReference type="SAM" id="MobiDB-lite"/>
    </source>
</evidence>
<keyword evidence="2" id="KW-0106">Calcium</keyword>
<proteinExistence type="predicted"/>